<feature type="domain" description="RNA-binding S4" evidence="13">
    <location>
        <begin position="95"/>
        <end position="159"/>
    </location>
</feature>
<dbReference type="Gene3D" id="3.10.290.10">
    <property type="entry name" value="RNA-binding S4 domain"/>
    <property type="match status" value="1"/>
</dbReference>
<comment type="subunit">
    <text evidence="10">Part of the 30S ribosomal subunit. Contacts protein S5. The interaction surface between S4 and S5 is involved in control of translational fidelity.</text>
</comment>
<comment type="cofactor">
    <cofactor evidence="1">
        <name>Zn(2+)</name>
        <dbReference type="ChEBI" id="CHEBI:29105"/>
    </cofactor>
</comment>
<dbReference type="eggNOG" id="COG0522">
    <property type="taxonomic scope" value="Bacteria"/>
</dbReference>
<evidence type="ECO:0000256" key="6">
    <source>
        <dbReference type="ARBA" id="ARBA00022884"/>
    </source>
</evidence>
<dbReference type="Proteomes" id="UP000007030">
    <property type="component" value="Chromosome"/>
</dbReference>
<evidence type="ECO:0000256" key="11">
    <source>
        <dbReference type="RuleBase" id="RU003699"/>
    </source>
</evidence>
<evidence type="ECO:0000256" key="8">
    <source>
        <dbReference type="ARBA" id="ARBA00023274"/>
    </source>
</evidence>
<evidence type="ECO:0000256" key="3">
    <source>
        <dbReference type="ARBA" id="ARBA00022723"/>
    </source>
</evidence>
<dbReference type="GO" id="GO:0046872">
    <property type="term" value="F:metal ion binding"/>
    <property type="evidence" value="ECO:0007669"/>
    <property type="project" value="UniProtKB-KW"/>
</dbReference>
<dbReference type="SMART" id="SM00363">
    <property type="entry name" value="S4"/>
    <property type="match status" value="1"/>
</dbReference>
<dbReference type="KEGG" id="mhd:Marky_1699"/>
<dbReference type="GO" id="GO:0003735">
    <property type="term" value="F:structural constituent of ribosome"/>
    <property type="evidence" value="ECO:0007669"/>
    <property type="project" value="InterPro"/>
</dbReference>
<name>F2NMQ0_MARHT</name>
<accession>F2NMQ0</accession>
<dbReference type="PANTHER" id="PTHR11831:SF4">
    <property type="entry name" value="SMALL RIBOSOMAL SUBUNIT PROTEIN US4M"/>
    <property type="match status" value="1"/>
</dbReference>
<organism evidence="15 16">
    <name type="scientific">Marinithermus hydrothermalis (strain DSM 14884 / JCM 11576 / T1)</name>
    <dbReference type="NCBI Taxonomy" id="869210"/>
    <lineage>
        <taxon>Bacteria</taxon>
        <taxon>Thermotogati</taxon>
        <taxon>Deinococcota</taxon>
        <taxon>Deinococci</taxon>
        <taxon>Thermales</taxon>
        <taxon>Thermaceae</taxon>
        <taxon>Marinithermus</taxon>
    </lineage>
</organism>
<dbReference type="FunFam" id="3.10.290.10:FF:000001">
    <property type="entry name" value="30S ribosomal protein S4"/>
    <property type="match status" value="1"/>
</dbReference>
<dbReference type="NCBIfam" id="TIGR01017">
    <property type="entry name" value="rpsD_bact"/>
    <property type="match status" value="1"/>
</dbReference>
<dbReference type="SMART" id="SM01390">
    <property type="entry name" value="Ribosomal_S4"/>
    <property type="match status" value="1"/>
</dbReference>
<dbReference type="FunFam" id="1.10.1050.10:FF:000001">
    <property type="entry name" value="30S ribosomal protein S4"/>
    <property type="match status" value="1"/>
</dbReference>
<dbReference type="AlphaFoldDB" id="F2NMQ0"/>
<dbReference type="HOGENOM" id="CLU_092403_0_1_0"/>
<dbReference type="InterPro" id="IPR001912">
    <property type="entry name" value="Ribosomal_uS4_N"/>
</dbReference>
<comment type="function">
    <text evidence="10">One of the primary rRNA binding proteins, it binds directly to 16S rRNA where it nucleates assembly of the body of the 30S subunit.</text>
</comment>
<evidence type="ECO:0000256" key="1">
    <source>
        <dbReference type="ARBA" id="ARBA00001947"/>
    </source>
</evidence>
<keyword evidence="8 10" id="KW-0687">Ribonucleoprotein</keyword>
<comment type="function">
    <text evidence="10">With S5 and S12 plays an important role in translational accuracy.</text>
</comment>
<evidence type="ECO:0000259" key="14">
    <source>
        <dbReference type="SMART" id="SM01390"/>
    </source>
</evidence>
<keyword evidence="4 10" id="KW-0699">rRNA-binding</keyword>
<dbReference type="InterPro" id="IPR005709">
    <property type="entry name" value="Ribosomal_uS4_bac-type"/>
</dbReference>
<evidence type="ECO:0000256" key="10">
    <source>
        <dbReference type="HAMAP-Rule" id="MF_01306"/>
    </source>
</evidence>
<keyword evidence="16" id="KW-1185">Reference proteome</keyword>
<keyword evidence="6 10" id="KW-0694">RNA-binding</keyword>
<feature type="region of interest" description="Disordered" evidence="12">
    <location>
        <begin position="27"/>
        <end position="49"/>
    </location>
</feature>
<keyword evidence="7 10" id="KW-0689">Ribosomal protein</keyword>
<dbReference type="GO" id="GO:0019843">
    <property type="term" value="F:rRNA binding"/>
    <property type="evidence" value="ECO:0007669"/>
    <property type="project" value="UniProtKB-UniRule"/>
</dbReference>
<dbReference type="Pfam" id="PF01479">
    <property type="entry name" value="S4"/>
    <property type="match status" value="1"/>
</dbReference>
<dbReference type="CDD" id="cd00165">
    <property type="entry name" value="S4"/>
    <property type="match status" value="1"/>
</dbReference>
<dbReference type="InterPro" id="IPR018079">
    <property type="entry name" value="Ribosomal_uS4_CS"/>
</dbReference>
<dbReference type="GO" id="GO:0006412">
    <property type="term" value="P:translation"/>
    <property type="evidence" value="ECO:0007669"/>
    <property type="project" value="UniProtKB-UniRule"/>
</dbReference>
<evidence type="ECO:0000259" key="13">
    <source>
        <dbReference type="SMART" id="SM00363"/>
    </source>
</evidence>
<evidence type="ECO:0000256" key="9">
    <source>
        <dbReference type="ARBA" id="ARBA00035254"/>
    </source>
</evidence>
<dbReference type="PROSITE" id="PS00632">
    <property type="entry name" value="RIBOSOMAL_S4"/>
    <property type="match status" value="1"/>
</dbReference>
<evidence type="ECO:0000256" key="7">
    <source>
        <dbReference type="ARBA" id="ARBA00022980"/>
    </source>
</evidence>
<dbReference type="RefSeq" id="WP_013704481.1">
    <property type="nucleotide sequence ID" value="NC_015387.1"/>
</dbReference>
<dbReference type="OrthoDB" id="9803672at2"/>
<dbReference type="Gene3D" id="1.10.1050.10">
    <property type="entry name" value="Ribosomal Protein S4 Delta 41, Chain A, domain 1"/>
    <property type="match status" value="1"/>
</dbReference>
<protein>
    <recommendedName>
        <fullName evidence="9 10">Small ribosomal subunit protein uS4</fullName>
    </recommendedName>
</protein>
<dbReference type="EMBL" id="CP002630">
    <property type="protein sequence ID" value="AEB12434.1"/>
    <property type="molecule type" value="Genomic_DNA"/>
</dbReference>
<proteinExistence type="inferred from homology"/>
<dbReference type="InterPro" id="IPR022801">
    <property type="entry name" value="Ribosomal_uS4"/>
</dbReference>
<comment type="similarity">
    <text evidence="2 10 11">Belongs to the universal ribosomal protein uS4 family.</text>
</comment>
<dbReference type="InterPro" id="IPR002942">
    <property type="entry name" value="S4_RNA-bd"/>
</dbReference>
<dbReference type="HAMAP" id="MF_01306_B">
    <property type="entry name" value="Ribosomal_uS4_B"/>
    <property type="match status" value="1"/>
</dbReference>
<evidence type="ECO:0000256" key="5">
    <source>
        <dbReference type="ARBA" id="ARBA00022833"/>
    </source>
</evidence>
<keyword evidence="5" id="KW-0862">Zinc</keyword>
<dbReference type="STRING" id="869210.Marky_1699"/>
<dbReference type="SUPFAM" id="SSF55174">
    <property type="entry name" value="Alpha-L RNA-binding motif"/>
    <property type="match status" value="1"/>
</dbReference>
<evidence type="ECO:0000313" key="16">
    <source>
        <dbReference type="Proteomes" id="UP000007030"/>
    </source>
</evidence>
<dbReference type="PANTHER" id="PTHR11831">
    <property type="entry name" value="30S 40S RIBOSOMAL PROTEIN"/>
    <property type="match status" value="1"/>
</dbReference>
<gene>
    <name evidence="10" type="primary">rpsD</name>
    <name evidence="15" type="ordered locus">Marky_1699</name>
</gene>
<reference evidence="15 16" key="1">
    <citation type="journal article" date="2012" name="Stand. Genomic Sci.">
        <title>Complete genome sequence of the aerobic, heterotroph Marinithermus hydrothermalis type strain (T1(T)) from a deep-sea hydrothermal vent chimney.</title>
        <authorList>
            <person name="Copeland A."/>
            <person name="Gu W."/>
            <person name="Yasawong M."/>
            <person name="Lapidus A."/>
            <person name="Lucas S."/>
            <person name="Deshpande S."/>
            <person name="Pagani I."/>
            <person name="Tapia R."/>
            <person name="Cheng J.F."/>
            <person name="Goodwin L.A."/>
            <person name="Pitluck S."/>
            <person name="Liolios K."/>
            <person name="Ivanova N."/>
            <person name="Mavromatis K."/>
            <person name="Mikhailova N."/>
            <person name="Pati A."/>
            <person name="Chen A."/>
            <person name="Palaniappan K."/>
            <person name="Land M."/>
            <person name="Pan C."/>
            <person name="Brambilla E.M."/>
            <person name="Rohde M."/>
            <person name="Tindall B.J."/>
            <person name="Sikorski J."/>
            <person name="Goker M."/>
            <person name="Detter J.C."/>
            <person name="Bristow J."/>
            <person name="Eisen J.A."/>
            <person name="Markowitz V."/>
            <person name="Hugenholtz P."/>
            <person name="Kyrpides N.C."/>
            <person name="Klenk H.P."/>
            <person name="Woyke T."/>
        </authorList>
    </citation>
    <scope>NUCLEOTIDE SEQUENCE [LARGE SCALE GENOMIC DNA]</scope>
    <source>
        <strain evidence="16">DSM 14884 / JCM 11576 / T1</strain>
    </source>
</reference>
<dbReference type="Pfam" id="PF00163">
    <property type="entry name" value="Ribosomal_S4"/>
    <property type="match status" value="1"/>
</dbReference>
<evidence type="ECO:0000256" key="12">
    <source>
        <dbReference type="SAM" id="MobiDB-lite"/>
    </source>
</evidence>
<dbReference type="InterPro" id="IPR036986">
    <property type="entry name" value="S4_RNA-bd_sf"/>
</dbReference>
<feature type="domain" description="Small ribosomal subunit protein uS4 N-terminal" evidence="14">
    <location>
        <begin position="3"/>
        <end position="94"/>
    </location>
</feature>
<evidence type="ECO:0000256" key="4">
    <source>
        <dbReference type="ARBA" id="ARBA00022730"/>
    </source>
</evidence>
<evidence type="ECO:0000256" key="2">
    <source>
        <dbReference type="ARBA" id="ARBA00007465"/>
    </source>
</evidence>
<evidence type="ECO:0000313" key="15">
    <source>
        <dbReference type="EMBL" id="AEB12434.1"/>
    </source>
</evidence>
<dbReference type="NCBIfam" id="NF003717">
    <property type="entry name" value="PRK05327.1"/>
    <property type="match status" value="1"/>
</dbReference>
<sequence length="205" mass="24296">MGRYRGPVVRIARRLGINIAETEKVQRYMDRRPYPPGQHGQRRSRRPSDYAVRLREKQKLRYLYGLNEKQFRNLFEEATRKKGVTGTVFLQLLESRLDNVVFRLGIATTRRQARQFVVHRHILVNGKRVDRPSYRVKPGDVISVAERSKKLVVFQENAEAAKRRKLPMWLEYDPETMTGKFVRLPERDELAIPVNEQLVIEYYSR</sequence>
<dbReference type="GO" id="GO:0015935">
    <property type="term" value="C:small ribosomal subunit"/>
    <property type="evidence" value="ECO:0007669"/>
    <property type="project" value="InterPro"/>
</dbReference>
<keyword evidence="3" id="KW-0479">Metal-binding</keyword>
<dbReference type="PROSITE" id="PS50889">
    <property type="entry name" value="S4"/>
    <property type="match status" value="1"/>
</dbReference>
<dbReference type="GO" id="GO:0042274">
    <property type="term" value="P:ribosomal small subunit biogenesis"/>
    <property type="evidence" value="ECO:0007669"/>
    <property type="project" value="TreeGrafter"/>
</dbReference>